<dbReference type="GO" id="GO:0000155">
    <property type="term" value="F:phosphorelay sensor kinase activity"/>
    <property type="evidence" value="ECO:0007669"/>
    <property type="project" value="InterPro"/>
</dbReference>
<evidence type="ECO:0000256" key="3">
    <source>
        <dbReference type="ARBA" id="ARBA00012438"/>
    </source>
</evidence>
<reference evidence="11 12" key="1">
    <citation type="journal article" date="2010" name="Stand. Genomic Sci.">
        <title>Complete genome sequence of Denitrovibrio acetiphilus type strain (N2460).</title>
        <authorList>
            <person name="Kiss H."/>
            <person name="Lang E."/>
            <person name="Lapidus A."/>
            <person name="Copeland A."/>
            <person name="Nolan M."/>
            <person name="Glavina Del Rio T."/>
            <person name="Chen F."/>
            <person name="Lucas S."/>
            <person name="Tice H."/>
            <person name="Cheng J.F."/>
            <person name="Han C."/>
            <person name="Goodwin L."/>
            <person name="Pitluck S."/>
            <person name="Liolios K."/>
            <person name="Pati A."/>
            <person name="Ivanova N."/>
            <person name="Mavromatis K."/>
            <person name="Chen A."/>
            <person name="Palaniappan K."/>
            <person name="Land M."/>
            <person name="Hauser L."/>
            <person name="Chang Y.J."/>
            <person name="Jeffries C.D."/>
            <person name="Detter J.C."/>
            <person name="Brettin T."/>
            <person name="Spring S."/>
            <person name="Rohde M."/>
            <person name="Goker M."/>
            <person name="Woyke T."/>
            <person name="Bristow J."/>
            <person name="Eisen J.A."/>
            <person name="Markowitz V."/>
            <person name="Hugenholtz P."/>
            <person name="Kyrpides N.C."/>
            <person name="Klenk H.P."/>
        </authorList>
    </citation>
    <scope>NUCLEOTIDE SEQUENCE [LARGE SCALE GENOMIC DNA]</scope>
    <source>
        <strain evidence="12">DSM 12809 / NBRC 114555 / N2460</strain>
    </source>
</reference>
<keyword evidence="6 9" id="KW-0812">Transmembrane</keyword>
<protein>
    <recommendedName>
        <fullName evidence="3">histidine kinase</fullName>
        <ecNumber evidence="3">2.7.13.3</ecNumber>
    </recommendedName>
</protein>
<keyword evidence="12" id="KW-1185">Reference proteome</keyword>
<dbReference type="OrthoDB" id="9784397at2"/>
<dbReference type="CDD" id="cd18773">
    <property type="entry name" value="PDC1_HK_sensor"/>
    <property type="match status" value="1"/>
</dbReference>
<dbReference type="PANTHER" id="PTHR43547">
    <property type="entry name" value="TWO-COMPONENT HISTIDINE KINASE"/>
    <property type="match status" value="1"/>
</dbReference>
<keyword evidence="5" id="KW-0597">Phosphoprotein</keyword>
<dbReference type="InterPro" id="IPR004358">
    <property type="entry name" value="Sig_transdc_His_kin-like_C"/>
</dbReference>
<keyword evidence="7 9" id="KW-1133">Transmembrane helix</keyword>
<evidence type="ECO:0000259" key="10">
    <source>
        <dbReference type="PROSITE" id="PS50109"/>
    </source>
</evidence>
<proteinExistence type="predicted"/>
<dbReference type="AlphaFoldDB" id="D4H4Z6"/>
<keyword evidence="8 9" id="KW-0472">Membrane</keyword>
<dbReference type="Proteomes" id="UP000002012">
    <property type="component" value="Chromosome"/>
</dbReference>
<dbReference type="Gene3D" id="3.30.450.20">
    <property type="entry name" value="PAS domain"/>
    <property type="match status" value="1"/>
</dbReference>
<evidence type="ECO:0000256" key="6">
    <source>
        <dbReference type="ARBA" id="ARBA00022692"/>
    </source>
</evidence>
<dbReference type="InterPro" id="IPR036890">
    <property type="entry name" value="HATPase_C_sf"/>
</dbReference>
<feature type="transmembrane region" description="Helical" evidence="9">
    <location>
        <begin position="7"/>
        <end position="25"/>
    </location>
</feature>
<comment type="catalytic activity">
    <reaction evidence="1">
        <text>ATP + protein L-histidine = ADP + protein N-phospho-L-histidine.</text>
        <dbReference type="EC" id="2.7.13.3"/>
    </reaction>
</comment>
<dbReference type="GO" id="GO:0005886">
    <property type="term" value="C:plasma membrane"/>
    <property type="evidence" value="ECO:0007669"/>
    <property type="project" value="UniProtKB-SubCell"/>
</dbReference>
<dbReference type="InterPro" id="IPR036097">
    <property type="entry name" value="HisK_dim/P_sf"/>
</dbReference>
<dbReference type="CDD" id="cd00082">
    <property type="entry name" value="HisKA"/>
    <property type="match status" value="1"/>
</dbReference>
<dbReference type="SUPFAM" id="SSF47384">
    <property type="entry name" value="Homodimeric domain of signal transducing histidine kinase"/>
    <property type="match status" value="1"/>
</dbReference>
<evidence type="ECO:0000256" key="2">
    <source>
        <dbReference type="ARBA" id="ARBA00004651"/>
    </source>
</evidence>
<dbReference type="SMART" id="SM00387">
    <property type="entry name" value="HATPase_c"/>
    <property type="match status" value="1"/>
</dbReference>
<dbReference type="EMBL" id="CP001968">
    <property type="protein sequence ID" value="ADD69352.1"/>
    <property type="molecule type" value="Genomic_DNA"/>
</dbReference>
<organism evidence="11 12">
    <name type="scientific">Denitrovibrio acetiphilus (strain DSM 12809 / NBRC 114555 / N2460)</name>
    <dbReference type="NCBI Taxonomy" id="522772"/>
    <lineage>
        <taxon>Bacteria</taxon>
        <taxon>Pseudomonadati</taxon>
        <taxon>Deferribacterota</taxon>
        <taxon>Deferribacteres</taxon>
        <taxon>Deferribacterales</taxon>
        <taxon>Geovibrionaceae</taxon>
        <taxon>Denitrovibrio</taxon>
    </lineage>
</organism>
<evidence type="ECO:0000256" key="1">
    <source>
        <dbReference type="ARBA" id="ARBA00000085"/>
    </source>
</evidence>
<dbReference type="InParanoid" id="D4H4Z6"/>
<dbReference type="eggNOG" id="COG4191">
    <property type="taxonomic scope" value="Bacteria"/>
</dbReference>
<keyword evidence="4" id="KW-1003">Cell membrane</keyword>
<dbReference type="InterPro" id="IPR033479">
    <property type="entry name" value="dCache_1"/>
</dbReference>
<dbReference type="Pfam" id="PF02518">
    <property type="entry name" value="HATPase_c"/>
    <property type="match status" value="1"/>
</dbReference>
<feature type="transmembrane region" description="Helical" evidence="9">
    <location>
        <begin position="293"/>
        <end position="312"/>
    </location>
</feature>
<dbReference type="HOGENOM" id="CLU_466000_0_0_0"/>
<evidence type="ECO:0000256" key="8">
    <source>
        <dbReference type="ARBA" id="ARBA00023136"/>
    </source>
</evidence>
<dbReference type="InterPro" id="IPR005467">
    <property type="entry name" value="His_kinase_dom"/>
</dbReference>
<evidence type="ECO:0000256" key="4">
    <source>
        <dbReference type="ARBA" id="ARBA00022475"/>
    </source>
</evidence>
<keyword evidence="11" id="KW-0808">Transferase</keyword>
<keyword evidence="11" id="KW-0418">Kinase</keyword>
<evidence type="ECO:0000313" key="11">
    <source>
        <dbReference type="EMBL" id="ADD69352.1"/>
    </source>
</evidence>
<dbReference type="CDD" id="cd12912">
    <property type="entry name" value="PDC2_MCP_like"/>
    <property type="match status" value="1"/>
</dbReference>
<dbReference type="InterPro" id="IPR003661">
    <property type="entry name" value="HisK_dim/P_dom"/>
</dbReference>
<dbReference type="PANTHER" id="PTHR43547:SF2">
    <property type="entry name" value="HYBRID SIGNAL TRANSDUCTION HISTIDINE KINASE C"/>
    <property type="match status" value="1"/>
</dbReference>
<accession>D4H4Z6</accession>
<dbReference type="EC" id="2.7.13.3" evidence="3"/>
<evidence type="ECO:0000256" key="5">
    <source>
        <dbReference type="ARBA" id="ARBA00022553"/>
    </source>
</evidence>
<dbReference type="PROSITE" id="PS50109">
    <property type="entry name" value="HIS_KIN"/>
    <property type="match status" value="1"/>
</dbReference>
<dbReference type="Gene3D" id="1.10.287.130">
    <property type="match status" value="1"/>
</dbReference>
<comment type="subcellular location">
    <subcellularLocation>
        <location evidence="2">Cell membrane</location>
        <topology evidence="2">Multi-pass membrane protein</topology>
    </subcellularLocation>
</comment>
<name>D4H4Z6_DENA2</name>
<evidence type="ECO:0000256" key="9">
    <source>
        <dbReference type="SAM" id="Phobius"/>
    </source>
</evidence>
<feature type="domain" description="Histidine kinase" evidence="10">
    <location>
        <begin position="357"/>
        <end position="587"/>
    </location>
</feature>
<gene>
    <name evidence="11" type="ordered locus">Dacet_2594</name>
</gene>
<dbReference type="InterPro" id="IPR003594">
    <property type="entry name" value="HATPase_dom"/>
</dbReference>
<evidence type="ECO:0000313" key="12">
    <source>
        <dbReference type="Proteomes" id="UP000002012"/>
    </source>
</evidence>
<dbReference type="KEGG" id="dap:Dacet_2594"/>
<evidence type="ECO:0000256" key="7">
    <source>
        <dbReference type="ARBA" id="ARBA00022989"/>
    </source>
</evidence>
<dbReference type="PaxDb" id="522772-Dacet_2594"/>
<dbReference type="STRING" id="522772.Dacet_2594"/>
<sequence>MKAGLRSVIFLMVVLTSLLMFYFPYVELKSNAVEKLNERQMLIARQAALGIENFFREQRRLLQHFALHPYSIHLDQEEAEAEAAQWEYEAGHEHIKAITIYNSKGVILHSYPNPELVVGENISYQSHVSKILSDHKSSISDVFISVQGYQCVAMSEPIYDGEEFIGVIAFLIDFKYIAKNFLDKIKINDKGYAWMISRDGTELYVPVPGHTGSNIMTTTEGFTELRDMAAAMMRGESGITTYTFDMIKDVKVEPVKKYAVYVPVNIENNLWSIAVSTPVEEINDELFAFYQKMMFVVGLLIIGVIMLSYMVIKDYSLARRNEELEKLVHVEMEKRIQQESVMMQQARFYSMNETLNAIAHQWRQPLNSIGLCIQDLEESFMCGHLDEEYLQQTVETSMKSLTALSTTIDDFRNFFAETKELTDTNVGGVLYSIYSIVRVQYDAKGISFRFTIDGDSPEHNYESERVVYKAKIYPDMLKQVVLNCLQNSREAVEQSMFRGLTAKGEIWLQLSKVGDTFRIVIRDNGGGIDGAIIDRIYDPYFSTKNASIGMGLGLYIAKNIMEEQMNGSIDISNTRGGVQVVITFRSF</sequence>
<dbReference type="SUPFAM" id="SSF55874">
    <property type="entry name" value="ATPase domain of HSP90 chaperone/DNA topoisomerase II/histidine kinase"/>
    <property type="match status" value="1"/>
</dbReference>
<dbReference type="Pfam" id="PF02743">
    <property type="entry name" value="dCache_1"/>
    <property type="match status" value="1"/>
</dbReference>
<dbReference type="Gene3D" id="3.30.565.10">
    <property type="entry name" value="Histidine kinase-like ATPase, C-terminal domain"/>
    <property type="match status" value="1"/>
</dbReference>
<dbReference type="PRINTS" id="PR00344">
    <property type="entry name" value="BCTRLSENSOR"/>
</dbReference>